<name>A0ABS3HV62_9ENTE</name>
<evidence type="ECO:0000256" key="2">
    <source>
        <dbReference type="ARBA" id="ARBA00022512"/>
    </source>
</evidence>
<dbReference type="Pfam" id="PF17961">
    <property type="entry name" value="Big_8"/>
    <property type="match status" value="1"/>
</dbReference>
<keyword evidence="7" id="KW-1133">Transmembrane helix</keyword>
<feature type="compositionally biased region" description="Basic and acidic residues" evidence="6">
    <location>
        <begin position="1570"/>
        <end position="1579"/>
    </location>
</feature>
<feature type="chain" id="PRO_5046464131" evidence="8">
    <location>
        <begin position="33"/>
        <end position="3802"/>
    </location>
</feature>
<dbReference type="Gene3D" id="2.60.40.740">
    <property type="match status" value="3"/>
</dbReference>
<dbReference type="Pfam" id="PF05738">
    <property type="entry name" value="Cna_B"/>
    <property type="match status" value="28"/>
</dbReference>
<evidence type="ECO:0000313" key="10">
    <source>
        <dbReference type="EMBL" id="MBO0477646.1"/>
    </source>
</evidence>
<evidence type="ECO:0000256" key="6">
    <source>
        <dbReference type="SAM" id="MobiDB-lite"/>
    </source>
</evidence>
<keyword evidence="7" id="KW-0472">Membrane</keyword>
<keyword evidence="3" id="KW-0964">Secreted</keyword>
<feature type="domain" description="Gram-positive cocci surface proteins LPxTG" evidence="9">
    <location>
        <begin position="3768"/>
        <end position="3802"/>
    </location>
</feature>
<dbReference type="InterPro" id="IPR008966">
    <property type="entry name" value="Adhesion_dom_sf"/>
</dbReference>
<feature type="transmembrane region" description="Helical" evidence="7">
    <location>
        <begin position="3779"/>
        <end position="3797"/>
    </location>
</feature>
<evidence type="ECO:0000256" key="5">
    <source>
        <dbReference type="ARBA" id="ARBA00023088"/>
    </source>
</evidence>
<proteinExistence type="predicted"/>
<evidence type="ECO:0000259" key="9">
    <source>
        <dbReference type="PROSITE" id="PS50847"/>
    </source>
</evidence>
<dbReference type="SUPFAM" id="SSF49401">
    <property type="entry name" value="Bacterial adhesins"/>
    <property type="match status" value="5"/>
</dbReference>
<keyword evidence="11" id="KW-1185">Reference proteome</keyword>
<keyword evidence="2" id="KW-0134">Cell wall</keyword>
<dbReference type="InterPro" id="IPR013783">
    <property type="entry name" value="Ig-like_fold"/>
</dbReference>
<evidence type="ECO:0000256" key="1">
    <source>
        <dbReference type="ARBA" id="ARBA00004168"/>
    </source>
</evidence>
<evidence type="ECO:0000256" key="4">
    <source>
        <dbReference type="ARBA" id="ARBA00022729"/>
    </source>
</evidence>
<dbReference type="EMBL" id="JAFLVX010000031">
    <property type="protein sequence ID" value="MBO0477646.1"/>
    <property type="molecule type" value="Genomic_DNA"/>
</dbReference>
<feature type="signal peptide" evidence="8">
    <location>
        <begin position="1"/>
        <end position="32"/>
    </location>
</feature>
<dbReference type="SUPFAM" id="SSF49478">
    <property type="entry name" value="Cna protein B-type domain"/>
    <property type="match status" value="29"/>
</dbReference>
<reference evidence="10 11" key="1">
    <citation type="submission" date="2021-03" db="EMBL/GenBank/DDBJ databases">
        <title>Enterococcal diversity collection.</title>
        <authorList>
            <person name="Gilmore M.S."/>
            <person name="Schwartzman J."/>
            <person name="Van Tyne D."/>
            <person name="Martin M."/>
            <person name="Earl A.M."/>
            <person name="Manson A.L."/>
            <person name="Straub T."/>
            <person name="Salamzade R."/>
            <person name="Saavedra J."/>
            <person name="Lebreton F."/>
            <person name="Prichula J."/>
            <person name="Schaufler K."/>
            <person name="Gaca A."/>
            <person name="Sgardioli B."/>
            <person name="Wagenaar J."/>
            <person name="Strong T."/>
        </authorList>
    </citation>
    <scope>NUCLEOTIDE SEQUENCE [LARGE SCALE GENOMIC DNA]</scope>
    <source>
        <strain evidence="10 11">DIV0080</strain>
    </source>
</reference>
<dbReference type="InterPro" id="IPR041171">
    <property type="entry name" value="SDR_Ig"/>
</dbReference>
<protein>
    <submittedName>
        <fullName evidence="10">Cna B-type domain-containing protein</fullName>
    </submittedName>
</protein>
<dbReference type="PROSITE" id="PS50847">
    <property type="entry name" value="GRAM_POS_ANCHORING"/>
    <property type="match status" value="1"/>
</dbReference>
<comment type="caution">
    <text evidence="10">The sequence shown here is derived from an EMBL/GenBank/DDBJ whole genome shotgun (WGS) entry which is preliminary data.</text>
</comment>
<comment type="subcellular location">
    <subcellularLocation>
        <location evidence="1">Secreted</location>
        <location evidence="1">Cell wall</location>
        <topology evidence="1">Peptidoglycan-anchor</topology>
    </subcellularLocation>
</comment>
<dbReference type="Gene3D" id="2.60.40.1280">
    <property type="match status" value="1"/>
</dbReference>
<keyword evidence="7" id="KW-0812">Transmembrane</keyword>
<dbReference type="InterPro" id="IPR011252">
    <property type="entry name" value="Fibrogen-bd_dom1"/>
</dbReference>
<evidence type="ECO:0000256" key="3">
    <source>
        <dbReference type="ARBA" id="ARBA00022525"/>
    </source>
</evidence>
<dbReference type="NCBIfam" id="TIGR01167">
    <property type="entry name" value="LPXTG_anchor"/>
    <property type="match status" value="1"/>
</dbReference>
<sequence length="3802" mass="441193">MKNKKPVFMLTVMLMGILTQFMTSVSTIQAFAATGESIIEKPSAYLLEKDKYGNPTIFTSVKMVVKDKDGNNEDITESRPLKVGEAFNIEYVFRIPDQLGKEVEAGDYFEFDLPDSEDIQLTSVQTGPLVDPDNGAIYGDFIAEKNGHVIMTFNENVKTHDDVDGKLAFTVKFEEKTIHIPGGYEIDFPYVVDGGDTIIYVKGEHDSYIQKEYLGNEGFTYRWKALINPKYQKMRQLELWEETKEIGGGTAIAESINIEKMVKADVKLNGDVFEHDEEVSLKNKTFDSNGNIDLGFDSIDEPYVIYLNTPFEFGISNTVRNTIRLKATIDGQDIGESASAETNSGSHSIIDKKVEHYDRDNQTISWLVTYNPGGFHIKEEDAYFHDEITNGTLVDNSMTVEPSLKHRVDVATNKQSFDFQFETDVKEPVYIRYETKVIDTTPIPNPPNAPIKNSVKNKVIAKEQEKEVIQPVTPGGDGEDGEGGEGGGDETSSIIKKVREADQNGAIWTLHINPENKSLDRWWVTDRVDSGSIRQSTLNVKNKYTGATVHPSEYELDWDKNEKGEVVGFTLEYNHKTSDDFEITYQTNVDRNTTQRNKAVYHYTIKGSEKEDEASTSYDPIQVGEIGLSKSGRYIPESKEIEWTVLINNSTKVPVAPNNLLRDPILDNQTFVEGSVKYDFMDGAWQSHYKPEITFNEEENQLEVRKLKEANNKQRIIFRTQLKDKMEILEQPIYNTAYYSDDYTDEKEATASLTIDNANDYVLRKQGKQNEQNDKLIDWTIDINPYGHKLDNLVIYDESWENQKVIKETIEIKDAFTQTPLLEGVDYDLEYTERSFTIRMRDRVDQHLILTYQGFLFFPDGTALGSDQTVSNSVRITADRVIKTDKPITKTVKVKVSESSGIIEGKVRDLNVIKVSEEDNSRVLPGAEFTLYRGTEKDESKIVDKQVTSHEGEALFTRLTKGDYLLVETKAPEGYDISSEMANGRVITVTTEETTTIEELVSNPKVGSENFVEFPVEKKWKNVPNYMETPEITVWLLANGDRKESMVLNEANHYQGTFRQLPEKENGTTIDYSIEEVAVEGYESHISGGTITNTFITKTTHLTGKKIWRNDEASDRPEKVEIQLLQDGNDFGESITVTKGDSWEYEFNDLPKVNDQTGIDYEYSVKELNVSDKYESIVEGTDVINTKIDEPVDFEKINIKGQKRWVGDNEYLRPESITIELKQNGAYYDHQIITADDSWAYEFNDLDKQDEFGNDYTYTVEEKNVPSVYDVSYSEFDITNTYKKEELVSVSGEKKWIGDNNEVRPDSIRVRLIKNSEETELTQEVKGPNWTYSFTELPKYQENSSEENVYTVKEENVPEGYVPEVDAENNIINTWTEEPLVNIPVVKLWDDSQNIFDTRPEYIYVFLYRVNYENVENPILVDEADISGDAHADEWEYVFEDLPKFDEKGRENHYYVKEILMSDSLYEQTSKGTTITNTLPKLKTEIKGKKTWKKDTEYDRPDEITVELYGTDKNKVLQSVTTSARNDWEYEFVDLDKYDDQNNEIDYTVKEVNVPGYESEVDSNNNITNTKKEPDKTTISGEKRWENDTEGVRPEKIEVTLLQNSAVKETITVTPDNNGHWKYEFTDLPVTDSKGDDYIYEVKEKTAIPGYESIVDGYDITNIYDSSLLVTIKGKKHWKDQTESTRPDAIYVILEQAIQESGVNESDLDWKQLGDKQKVTKDENWSYEFTDLPVQDENGESFVYRVIEDRESIDWKADYETVSVGYDLYNVLQTGTIDLEGEKTWVEPEGNAQFRPESIRIHLYQDNVELKDKAQTVKSDKDQPVWTYRFEELEKTNPETMKDYVYTVREEPVPNYDTSYDGMNITNTLNQTETVAIKGEKMWDDLGFESHRPDKVTIELYRKTATKPLEKVTSVETSELKNWEYEFLNQPKYDEETLEEYTYSVKEVPVPGYNSVVLGYDISNEYINDSKINVSGKKIWKDNDFPGRPKSVEVVLYQGTKEYDRKGISGDTDEWHYSFKELPEFDNKGNAYVYTVKEINVPSGYTSKVEGTTITNTYENKDTVDVSGEKIWIDYNDKFETRPETITVKLLQNNKEYTEQEVSEGSDKRWQYAFNDLPKYDSDHKEYDYTIKEVPVENYTTKIKGHTIENTYVNDKRIKFSGKKTWQDYDDKFDTRPDEVTIYLLRGNEKIEETTAKKETGWTYSFTNEGKGYPVYDDEGEVIDYRVLEKDVQGYETTITKPTESIEDVAEITGYDINNTYVNTEKTQLSGSKEWDDFDNKYDSRPEKIKVTLYKGSEKTDMTQEMSEKTGWTYAFKELPVYDKDGNPIEYSVKEEVVKDYEEVQGEPNFINKWIHKDDTTFIEGIKDWEDEQNKLGKRPNEVTIILYQNGQPMLDENDQIVTQEVSVTTFWKYRFDNLPKYDENGDEFVYSVKEEQVPGYVTEIVNNDVVNTYNNSKTTWVSGKKVWNDQGNKVNSRPESITVELYQNEGKKPYKTKVVKPDIRGNWNYLFTNLPKYDEHLNEYQYTVKEVNVPHYDSTVNGFVIENTYKNDEVTEISGDKEWLDQNNKLNTRPDSIDVELYQNENEKPFKTETFKADENGNWSYAFTNLPKYDENLDEYHYSVKEVPVKDYDSKVLDNHTIVNTYQNKSMVNVQGDKIWDDHQDILHSRPESIVVNLHRNNKLIPIKYQKVMSDENGQWHYEFNELPKYDKNLNEYDYKVKEMKVPHYNSQVEIDPITGQMNITNTYDNTDLTEVIGQKIWKNDVNDKLNTRPESIRLDLYQIDPSDASREEIFVASQIVTPDAEGDWHYSFEDLPKFNDELIAYEYVVKEQPVEHYETTVDGTTVTNTYQNLTLIDLSGVKFWDDENNKLETRPNELFIELYQTTKKAPEVIEGQSPYRITKVEANHEGNWFYEFKDLPKYDDNLDDYVYTIREQEVIDYDNSINGMNVHNKYRNEELTQLTGKKIWVDFDNKLNTRPKSIEVELYQNGQLMHGKKQIVEPDAKGDWSYEFKELPKYDDKLEKYQYTVKEKEVAHYTSEVIDHNIVNTYENTELTQLTGKKIWVDEKNKLDTRPESITVELYQNGNLMADKTQIVKPNKLGQWSYEFKELPKYDSELNLYDYTVKEQTVPHYTSEVTDQGITNTYNNTEVTQVIGKKTWVDHDNKLKTRPKEIKVDLYQNDKLMEEKTQTVKPTKEGDWSYEFTDLPKYDKELNEYSYSVKEQPVSDYTSSVDGFDITNTYQNKEVVKRHVKKKWVDEDNKIESRPEKIKVNLYQNQGKKPYKTKIIKPDAEGNWEHTFETLPKYDDNYDEYTYTVEEEAVAHYKGKVEISEGNVVITNTYNNTDVVTVNGEKQWNDLDDKLGKRPEKIIVDLYQNKAKEPFATQEVTPDKEGNWSYEFKDLPKYDKELNEYDYTVKEHQVADYDTYVEGTTIVNTYKNVETTKVKGKKKWDDFGNKLSSRPESIKVDLYQNGGDKPFRTQEVTPNKFGNWKYTFKNLPKHDKDLNEYTYTVKEQPVSHYESHVEGTTITNTYQNTDITQVEGVKTWDDENDKLGKRPDFILVELYQLAPNDNVIQADQKPFKIQKVEADETGAWSYAFEDLPKYDEKLNEFNYVIQEHQVIDYQGEVTDNNIHNTYQNTEKTNIKGEKIWVDEDDKYHTRPKSIQIELYQNGELLKDHTQKIKADKEGDWSYEFTDLPKYDDELTEYTYTVNEVPVKGYTTSVQGTTITNTLEKDPTDPDKPEPGKPGPNTPVNPSTTGKGQFLPKTGEEVTTHFMTSLIGLAVITLVGFLGYRRREQ</sequence>
<dbReference type="Gene3D" id="2.60.40.10">
    <property type="entry name" value="Immunoglobulins"/>
    <property type="match status" value="1"/>
</dbReference>
<feature type="region of interest" description="Disordered" evidence="6">
    <location>
        <begin position="3727"/>
        <end position="3769"/>
    </location>
</feature>
<dbReference type="InterPro" id="IPR008454">
    <property type="entry name" value="Collagen-bd_Cna-like_B-typ_dom"/>
</dbReference>
<dbReference type="InterPro" id="IPR019931">
    <property type="entry name" value="LPXTG_anchor"/>
</dbReference>
<feature type="region of interest" description="Disordered" evidence="6">
    <location>
        <begin position="1558"/>
        <end position="1579"/>
    </location>
</feature>
<evidence type="ECO:0000256" key="8">
    <source>
        <dbReference type="SAM" id="SignalP"/>
    </source>
</evidence>
<dbReference type="Gene3D" id="2.60.40.1140">
    <property type="entry name" value="Collagen-binding surface protein Cna, B-type domain"/>
    <property type="match status" value="28"/>
</dbReference>
<keyword evidence="4 8" id="KW-0732">Signal</keyword>
<feature type="region of interest" description="Disordered" evidence="6">
    <location>
        <begin position="469"/>
        <end position="491"/>
    </location>
</feature>
<dbReference type="Proteomes" id="UP000664857">
    <property type="component" value="Unassembled WGS sequence"/>
</dbReference>
<feature type="compositionally biased region" description="Basic and acidic residues" evidence="6">
    <location>
        <begin position="3736"/>
        <end position="3748"/>
    </location>
</feature>
<evidence type="ECO:0000256" key="7">
    <source>
        <dbReference type="SAM" id="Phobius"/>
    </source>
</evidence>
<organism evidence="10 11">
    <name type="scientific">Candidatus Vagococcus giribetii</name>
    <dbReference type="NCBI Taxonomy" id="2230876"/>
    <lineage>
        <taxon>Bacteria</taxon>
        <taxon>Bacillati</taxon>
        <taxon>Bacillota</taxon>
        <taxon>Bacilli</taxon>
        <taxon>Lactobacillales</taxon>
        <taxon>Enterococcaceae</taxon>
        <taxon>Vagococcus</taxon>
    </lineage>
</organism>
<keyword evidence="5" id="KW-0572">Peptidoglycan-anchor</keyword>
<dbReference type="InterPro" id="IPR041033">
    <property type="entry name" value="SpaA_PFL_dom_1"/>
</dbReference>
<dbReference type="Pfam" id="PF17802">
    <property type="entry name" value="SpaA"/>
    <property type="match status" value="1"/>
</dbReference>
<dbReference type="CDD" id="cd00222">
    <property type="entry name" value="CollagenBindB"/>
    <property type="match status" value="28"/>
</dbReference>
<gene>
    <name evidence="10" type="ORF">DOK76_11220</name>
</gene>
<evidence type="ECO:0000313" key="11">
    <source>
        <dbReference type="Proteomes" id="UP000664857"/>
    </source>
</evidence>
<dbReference type="RefSeq" id="WP_206967809.1">
    <property type="nucleotide sequence ID" value="NZ_JAFLVX010000031.1"/>
</dbReference>
<accession>A0ABS3HV62</accession>